<evidence type="ECO:0000256" key="2">
    <source>
        <dbReference type="ARBA" id="ARBA00023015"/>
    </source>
</evidence>
<dbReference type="NCBIfam" id="TIGR02937">
    <property type="entry name" value="sigma70-ECF"/>
    <property type="match status" value="1"/>
</dbReference>
<feature type="domain" description="RNA polymerase sigma factor 70 region 4 type 2" evidence="6">
    <location>
        <begin position="104"/>
        <end position="155"/>
    </location>
</feature>
<dbReference type="SUPFAM" id="SSF88946">
    <property type="entry name" value="Sigma2 domain of RNA polymerase sigma factors"/>
    <property type="match status" value="1"/>
</dbReference>
<dbReference type="Pfam" id="PF04542">
    <property type="entry name" value="Sigma70_r2"/>
    <property type="match status" value="1"/>
</dbReference>
<dbReference type="CDD" id="cd06171">
    <property type="entry name" value="Sigma70_r4"/>
    <property type="match status" value="1"/>
</dbReference>
<dbReference type="PANTHER" id="PTHR43133:SF60">
    <property type="entry name" value="RNA POLYMERASE SIGMA FACTOR SIGV"/>
    <property type="match status" value="1"/>
</dbReference>
<dbReference type="InterPro" id="IPR013249">
    <property type="entry name" value="RNA_pol_sigma70_r4_t2"/>
</dbReference>
<evidence type="ECO:0000259" key="5">
    <source>
        <dbReference type="Pfam" id="PF04542"/>
    </source>
</evidence>
<dbReference type="InterPro" id="IPR036388">
    <property type="entry name" value="WH-like_DNA-bd_sf"/>
</dbReference>
<evidence type="ECO:0000256" key="1">
    <source>
        <dbReference type="ARBA" id="ARBA00010641"/>
    </source>
</evidence>
<dbReference type="Pfam" id="PF08281">
    <property type="entry name" value="Sigma70_r4_2"/>
    <property type="match status" value="1"/>
</dbReference>
<comment type="caution">
    <text evidence="7">The sequence shown here is derived from an EMBL/GenBank/DDBJ whole genome shotgun (WGS) entry which is preliminary data.</text>
</comment>
<dbReference type="EMBL" id="JAGGJX010000001">
    <property type="protein sequence ID" value="MBP1854293.1"/>
    <property type="molecule type" value="Genomic_DNA"/>
</dbReference>
<dbReference type="Gene3D" id="1.10.10.10">
    <property type="entry name" value="Winged helix-like DNA-binding domain superfamily/Winged helix DNA-binding domain"/>
    <property type="match status" value="1"/>
</dbReference>
<keyword evidence="4" id="KW-0804">Transcription</keyword>
<feature type="domain" description="RNA polymerase sigma-70 region 2" evidence="5">
    <location>
        <begin position="17"/>
        <end position="80"/>
    </location>
</feature>
<protein>
    <submittedName>
        <fullName evidence="7">RNA polymerase sigma-70 factor (ECF subfamily)</fullName>
    </submittedName>
</protein>
<evidence type="ECO:0000313" key="7">
    <source>
        <dbReference type="EMBL" id="MBP1854293.1"/>
    </source>
</evidence>
<dbReference type="SUPFAM" id="SSF88659">
    <property type="entry name" value="Sigma3 and sigma4 domains of RNA polymerase sigma factors"/>
    <property type="match status" value="1"/>
</dbReference>
<evidence type="ECO:0000256" key="4">
    <source>
        <dbReference type="ARBA" id="ARBA00023163"/>
    </source>
</evidence>
<dbReference type="InterPro" id="IPR014284">
    <property type="entry name" value="RNA_pol_sigma-70_dom"/>
</dbReference>
<accession>A0ABS4E8P5</accession>
<dbReference type="InterPro" id="IPR013324">
    <property type="entry name" value="RNA_pol_sigma_r3/r4-like"/>
</dbReference>
<evidence type="ECO:0000259" key="6">
    <source>
        <dbReference type="Pfam" id="PF08281"/>
    </source>
</evidence>
<keyword evidence="8" id="KW-1185">Reference proteome</keyword>
<dbReference type="RefSeq" id="WP_027701896.1">
    <property type="nucleotide sequence ID" value="NZ_BAAACS010000017.1"/>
</dbReference>
<evidence type="ECO:0000313" key="8">
    <source>
        <dbReference type="Proteomes" id="UP000767291"/>
    </source>
</evidence>
<dbReference type="InterPro" id="IPR039425">
    <property type="entry name" value="RNA_pol_sigma-70-like"/>
</dbReference>
<dbReference type="InterPro" id="IPR007627">
    <property type="entry name" value="RNA_pol_sigma70_r2"/>
</dbReference>
<evidence type="ECO:0000256" key="3">
    <source>
        <dbReference type="ARBA" id="ARBA00023082"/>
    </source>
</evidence>
<dbReference type="InterPro" id="IPR013325">
    <property type="entry name" value="RNA_pol_sigma_r2"/>
</dbReference>
<keyword evidence="3" id="KW-0731">Sigma factor</keyword>
<name>A0ABS4E8P5_9FIRM</name>
<dbReference type="Proteomes" id="UP000767291">
    <property type="component" value="Unassembled WGS sequence"/>
</dbReference>
<keyword evidence="2" id="KW-0805">Transcription regulation</keyword>
<proteinExistence type="inferred from homology"/>
<dbReference type="Gene3D" id="1.10.1740.10">
    <property type="match status" value="1"/>
</dbReference>
<comment type="similarity">
    <text evidence="1">Belongs to the sigma-70 factor family. ECF subfamily.</text>
</comment>
<organism evidence="7 8">
    <name type="scientific">Metaclostridioides mangenotii</name>
    <dbReference type="NCBI Taxonomy" id="1540"/>
    <lineage>
        <taxon>Bacteria</taxon>
        <taxon>Bacillati</taxon>
        <taxon>Bacillota</taxon>
        <taxon>Clostridia</taxon>
        <taxon>Peptostreptococcales</taxon>
        <taxon>Peptostreptococcaceae</taxon>
        <taxon>Metaclostridioides</taxon>
    </lineage>
</organism>
<sequence>MFKSDNRIKAEEYIIENKNSFYRVAYSYTKNEDDALDVVQESIYKALYSVDNLQDINYIKTWFYKILIRTSIDNIRKNARYKNLVSTELPLDQDGVYDKYTDIDLRKALEELPIEYKSILLLRFFEDLKIEEVAEILDENVNTVKTRLYTALKKLKYKIKE</sequence>
<reference evidence="7 8" key="1">
    <citation type="submission" date="2021-03" db="EMBL/GenBank/DDBJ databases">
        <title>Genomic Encyclopedia of Type Strains, Phase IV (KMG-IV): sequencing the most valuable type-strain genomes for metagenomic binning, comparative biology and taxonomic classification.</title>
        <authorList>
            <person name="Goeker M."/>
        </authorList>
    </citation>
    <scope>NUCLEOTIDE SEQUENCE [LARGE SCALE GENOMIC DNA]</scope>
    <source>
        <strain evidence="7 8">DSM 1289</strain>
    </source>
</reference>
<gene>
    <name evidence="7" type="ORF">J2Z43_000683</name>
</gene>
<dbReference type="PANTHER" id="PTHR43133">
    <property type="entry name" value="RNA POLYMERASE ECF-TYPE SIGMA FACTO"/>
    <property type="match status" value="1"/>
</dbReference>